<gene>
    <name evidence="1" type="ORF">MILVUS5_LOCUS38996</name>
</gene>
<protein>
    <submittedName>
        <fullName evidence="1">Uncharacterized protein</fullName>
    </submittedName>
</protein>
<dbReference type="EMBL" id="CASHSV030000823">
    <property type="protein sequence ID" value="CAJ2676191.1"/>
    <property type="molecule type" value="Genomic_DNA"/>
</dbReference>
<name>A0ACB0M2X7_TRIPR</name>
<keyword evidence="2" id="KW-1185">Reference proteome</keyword>
<evidence type="ECO:0000313" key="2">
    <source>
        <dbReference type="Proteomes" id="UP001177021"/>
    </source>
</evidence>
<comment type="caution">
    <text evidence="1">The sequence shown here is derived from an EMBL/GenBank/DDBJ whole genome shotgun (WGS) entry which is preliminary data.</text>
</comment>
<reference evidence="1" key="1">
    <citation type="submission" date="2023-10" db="EMBL/GenBank/DDBJ databases">
        <authorList>
            <person name="Rodriguez Cubillos JULIANA M."/>
            <person name="De Vega J."/>
        </authorList>
    </citation>
    <scope>NUCLEOTIDE SEQUENCE</scope>
</reference>
<sequence>MGGTREKIRASSAAAKFDAFVEKQLSALQLQSLQGCEVSQQGYDGSPHYYYEDYKKRQSTYFKVPPARPNCPLPSWKGKVVSMAMDPCNCKYLQTKIEEGNPLYVELILSEVKDSLYMLMTDPIGNDLIKKIFEARRSITWQQMDFVVYLIISNDQKLKDVCMDNHGTWVMQVMLENITSPFMKVVVVYTIKRITAALMKNFNGSHVIVQCVKLFPPELQKIIMEEVARNCIDIATDKVGCSVIQKCFDYSARTAIHLLVFKIIINSMLLAESPYGNYVVQYVIKMEFPLPNEIIIQVLRGNFVRLSMNKFSSNVVEDLLRYSNQSGVDVIVEEIIKSPNILNVLQNPYGNFVAQRALEYTQGHLHRKLSQLIRSYHTELHSHPYGKNVLIRAMANI</sequence>
<dbReference type="Proteomes" id="UP001177021">
    <property type="component" value="Unassembled WGS sequence"/>
</dbReference>
<organism evidence="1 2">
    <name type="scientific">Trifolium pratense</name>
    <name type="common">Red clover</name>
    <dbReference type="NCBI Taxonomy" id="57577"/>
    <lineage>
        <taxon>Eukaryota</taxon>
        <taxon>Viridiplantae</taxon>
        <taxon>Streptophyta</taxon>
        <taxon>Embryophyta</taxon>
        <taxon>Tracheophyta</taxon>
        <taxon>Spermatophyta</taxon>
        <taxon>Magnoliopsida</taxon>
        <taxon>eudicotyledons</taxon>
        <taxon>Gunneridae</taxon>
        <taxon>Pentapetalae</taxon>
        <taxon>rosids</taxon>
        <taxon>fabids</taxon>
        <taxon>Fabales</taxon>
        <taxon>Fabaceae</taxon>
        <taxon>Papilionoideae</taxon>
        <taxon>50 kb inversion clade</taxon>
        <taxon>NPAAA clade</taxon>
        <taxon>Hologalegina</taxon>
        <taxon>IRL clade</taxon>
        <taxon>Trifolieae</taxon>
        <taxon>Trifolium</taxon>
    </lineage>
</organism>
<proteinExistence type="predicted"/>
<accession>A0ACB0M2X7</accession>
<evidence type="ECO:0000313" key="1">
    <source>
        <dbReference type="EMBL" id="CAJ2676191.1"/>
    </source>
</evidence>